<gene>
    <name evidence="2" type="ORF">TCAL_17198</name>
</gene>
<evidence type="ECO:0000313" key="2">
    <source>
        <dbReference type="EMBL" id="TRY61054.1"/>
    </source>
</evidence>
<dbReference type="AlphaFoldDB" id="A0A553N6I2"/>
<feature type="compositionally biased region" description="Polar residues" evidence="1">
    <location>
        <begin position="13"/>
        <end position="22"/>
    </location>
</feature>
<evidence type="ECO:0000313" key="3">
    <source>
        <dbReference type="Proteomes" id="UP000318571"/>
    </source>
</evidence>
<keyword evidence="3" id="KW-1185">Reference proteome</keyword>
<proteinExistence type="predicted"/>
<evidence type="ECO:0000256" key="1">
    <source>
        <dbReference type="SAM" id="MobiDB-lite"/>
    </source>
</evidence>
<organism evidence="2 3">
    <name type="scientific">Tigriopus californicus</name>
    <name type="common">Marine copepod</name>
    <dbReference type="NCBI Taxonomy" id="6832"/>
    <lineage>
        <taxon>Eukaryota</taxon>
        <taxon>Metazoa</taxon>
        <taxon>Ecdysozoa</taxon>
        <taxon>Arthropoda</taxon>
        <taxon>Crustacea</taxon>
        <taxon>Multicrustacea</taxon>
        <taxon>Hexanauplia</taxon>
        <taxon>Copepoda</taxon>
        <taxon>Harpacticoida</taxon>
        <taxon>Harpacticidae</taxon>
        <taxon>Tigriopus</taxon>
    </lineage>
</organism>
<reference evidence="2 3" key="1">
    <citation type="journal article" date="2018" name="Nat. Ecol. Evol.">
        <title>Genomic signatures of mitonuclear coevolution across populations of Tigriopus californicus.</title>
        <authorList>
            <person name="Barreto F.S."/>
            <person name="Watson E.T."/>
            <person name="Lima T.G."/>
            <person name="Willett C.S."/>
            <person name="Edmands S."/>
            <person name="Li W."/>
            <person name="Burton R.S."/>
        </authorList>
    </citation>
    <scope>NUCLEOTIDE SEQUENCE [LARGE SCALE GENOMIC DNA]</scope>
    <source>
        <strain evidence="2 3">San Diego</strain>
    </source>
</reference>
<dbReference type="EMBL" id="VCGU01000459">
    <property type="protein sequence ID" value="TRY61054.1"/>
    <property type="molecule type" value="Genomic_DNA"/>
</dbReference>
<dbReference type="Proteomes" id="UP000318571">
    <property type="component" value="Chromosome 8"/>
</dbReference>
<accession>A0A553N6I2</accession>
<name>A0A553N6I2_TIGCA</name>
<feature type="region of interest" description="Disordered" evidence="1">
    <location>
        <begin position="1"/>
        <end position="22"/>
    </location>
</feature>
<comment type="caution">
    <text evidence="2">The sequence shown here is derived from an EMBL/GenBank/DDBJ whole genome shotgun (WGS) entry which is preliminary data.</text>
</comment>
<protein>
    <submittedName>
        <fullName evidence="2">Uncharacterized protein</fullName>
    </submittedName>
</protein>
<sequence>MYATDENFDDQVGHTNKVPTNMEVVQTPQTPILRQLLPAREPANSCNNDVKAHFFLFEVSGLFLV</sequence>